<sequence length="34" mass="4126">MQSTSSKFNLQYVHKIYHENSMYRFIWTNTSIVA</sequence>
<dbReference type="AlphaFoldDB" id="A0A0A8ZRV5"/>
<protein>
    <submittedName>
        <fullName evidence="1">Uncharacterized protein</fullName>
    </submittedName>
</protein>
<reference evidence="1" key="1">
    <citation type="submission" date="2014-09" db="EMBL/GenBank/DDBJ databases">
        <authorList>
            <person name="Magalhaes I.L.F."/>
            <person name="Oliveira U."/>
            <person name="Santos F.R."/>
            <person name="Vidigal T.H.D.A."/>
            <person name="Brescovit A.D."/>
            <person name="Santos A.J."/>
        </authorList>
    </citation>
    <scope>NUCLEOTIDE SEQUENCE</scope>
    <source>
        <tissue evidence="1">Shoot tissue taken approximately 20 cm above the soil surface</tissue>
    </source>
</reference>
<dbReference type="EMBL" id="GBRH01257452">
    <property type="protein sequence ID" value="JAD40443.1"/>
    <property type="molecule type" value="Transcribed_RNA"/>
</dbReference>
<name>A0A0A8ZRV5_ARUDO</name>
<evidence type="ECO:0000313" key="1">
    <source>
        <dbReference type="EMBL" id="JAD40443.1"/>
    </source>
</evidence>
<reference evidence="1" key="2">
    <citation type="journal article" date="2015" name="Data Brief">
        <title>Shoot transcriptome of the giant reed, Arundo donax.</title>
        <authorList>
            <person name="Barrero R.A."/>
            <person name="Guerrero F.D."/>
            <person name="Moolhuijzen P."/>
            <person name="Goolsby J.A."/>
            <person name="Tidwell J."/>
            <person name="Bellgard S.E."/>
            <person name="Bellgard M.I."/>
        </authorList>
    </citation>
    <scope>NUCLEOTIDE SEQUENCE</scope>
    <source>
        <tissue evidence="1">Shoot tissue taken approximately 20 cm above the soil surface</tissue>
    </source>
</reference>
<organism evidence="1">
    <name type="scientific">Arundo donax</name>
    <name type="common">Giant reed</name>
    <name type="synonym">Donax arundinaceus</name>
    <dbReference type="NCBI Taxonomy" id="35708"/>
    <lineage>
        <taxon>Eukaryota</taxon>
        <taxon>Viridiplantae</taxon>
        <taxon>Streptophyta</taxon>
        <taxon>Embryophyta</taxon>
        <taxon>Tracheophyta</taxon>
        <taxon>Spermatophyta</taxon>
        <taxon>Magnoliopsida</taxon>
        <taxon>Liliopsida</taxon>
        <taxon>Poales</taxon>
        <taxon>Poaceae</taxon>
        <taxon>PACMAD clade</taxon>
        <taxon>Arundinoideae</taxon>
        <taxon>Arundineae</taxon>
        <taxon>Arundo</taxon>
    </lineage>
</organism>
<accession>A0A0A8ZRV5</accession>
<proteinExistence type="predicted"/>